<gene>
    <name evidence="3" type="primary">mgtA</name>
</gene>
<proteinExistence type="predicted"/>
<dbReference type="EMBL" id="MW292670">
    <property type="protein sequence ID" value="QPZ89258.1"/>
    <property type="molecule type" value="Genomic_DNA"/>
</dbReference>
<dbReference type="AlphaFoldDB" id="A0A879WME8"/>
<evidence type="ECO:0000313" key="3">
    <source>
        <dbReference type="EMBL" id="QPZ89258.1"/>
    </source>
</evidence>
<accession>A0A879WME8</accession>
<evidence type="ECO:0000259" key="2">
    <source>
        <dbReference type="Pfam" id="PF00690"/>
    </source>
</evidence>
<feature type="compositionally biased region" description="Polar residues" evidence="1">
    <location>
        <begin position="53"/>
        <end position="71"/>
    </location>
</feature>
<dbReference type="InterPro" id="IPR004014">
    <property type="entry name" value="ATPase_P-typ_cation-transptr_N"/>
</dbReference>
<sequence>MLNKTMNKAASDDAKRVARIALEKRSVTLAQLHTNSNGLSTEEAANIREKTGTNEIASSNQASYTSWPKLS</sequence>
<reference evidence="3" key="1">
    <citation type="journal article" date="2021" name="Front. Bioeng. Biotechnol.">
        <title>Use of cell envelope targeting antibiotics and antimicrobial agents as a powerful tool to select for lactic acid bacteria strains with improved texturizing ability in milk fermentations.</title>
        <authorList>
            <person name="Soerensen K.I."/>
            <person name="Kjaerbolling I."/>
            <person name="Neves A.R."/>
            <person name="Machielsen R."/>
            <person name="Johansen E."/>
        </authorList>
    </citation>
    <scope>NUCLEOTIDE SEQUENCE</scope>
    <source>
        <strain evidence="3">CHCC15461</strain>
    </source>
</reference>
<dbReference type="Pfam" id="PF00690">
    <property type="entry name" value="Cation_ATPase_N"/>
    <property type="match status" value="1"/>
</dbReference>
<organism evidence="3">
    <name type="scientific">Lactobacillus delbrueckii subsp. bulgaricus</name>
    <dbReference type="NCBI Taxonomy" id="1585"/>
    <lineage>
        <taxon>Bacteria</taxon>
        <taxon>Bacillati</taxon>
        <taxon>Bacillota</taxon>
        <taxon>Bacilli</taxon>
        <taxon>Lactobacillales</taxon>
        <taxon>Lactobacillaceae</taxon>
        <taxon>Lactobacillus</taxon>
    </lineage>
</organism>
<name>A0A879WME8_LACDE</name>
<feature type="domain" description="Cation-transporting P-type ATPase N-terminal" evidence="2">
    <location>
        <begin position="28"/>
        <end position="64"/>
    </location>
</feature>
<protein>
    <submittedName>
        <fullName evidence="3">Truncated magnesium-translocating P-type ATPase</fullName>
    </submittedName>
</protein>
<evidence type="ECO:0000256" key="1">
    <source>
        <dbReference type="SAM" id="MobiDB-lite"/>
    </source>
</evidence>
<feature type="region of interest" description="Disordered" evidence="1">
    <location>
        <begin position="49"/>
        <end position="71"/>
    </location>
</feature>